<dbReference type="InterPro" id="IPR001296">
    <property type="entry name" value="Glyco_trans_1"/>
</dbReference>
<sequence>MSQNTRRILVFSTNYLPYIGGAELALKEIMERLSGIQFDVITSRLDKSLSEKETFQNINLYRVGSSWFLKNIFLPKNFYPLSAFAKAIGLARKNKYSAMLALQASQGAGAAWLFKFLHPKMPFILNIQEGKNLGQQGFLINFFRKLILKKADIITVISSYLRDYVSKINSKAKLFVIPNGVNLEKFKNLEHKTNNQDKTIITVSRLVEKNGVEDLIDAFHILNTKYNIQNTRLMIIGDGPLKEALKIKILNLKLESKVTLLGSIANEDLPKYLTQADVFARPSLSEGLGTAFLEAMAAGLPVVGTARGGIVDFLKDKETGLVCEAENPDDLAQKLSLILSNSNLYESIVKNARKLIEEKYDWNIITKQYEEIINSYTRI</sequence>
<evidence type="ECO:0000259" key="1">
    <source>
        <dbReference type="Pfam" id="PF00534"/>
    </source>
</evidence>
<dbReference type="SUPFAM" id="SSF53756">
    <property type="entry name" value="UDP-Glycosyltransferase/glycogen phosphorylase"/>
    <property type="match status" value="1"/>
</dbReference>
<protein>
    <recommendedName>
        <fullName evidence="5">Glycosyl transferase family 1 domain-containing protein</fullName>
    </recommendedName>
</protein>
<organism evidence="3 4">
    <name type="scientific">Candidatus Yanofskybacteria bacterium RIFCSPHIGHO2_02_FULL_41_11</name>
    <dbReference type="NCBI Taxonomy" id="1802675"/>
    <lineage>
        <taxon>Bacteria</taxon>
        <taxon>Candidatus Yanofskyibacteriota</taxon>
    </lineage>
</organism>
<proteinExistence type="predicted"/>
<dbReference type="Pfam" id="PF00534">
    <property type="entry name" value="Glycos_transf_1"/>
    <property type="match status" value="1"/>
</dbReference>
<evidence type="ECO:0000259" key="2">
    <source>
        <dbReference type="Pfam" id="PF13439"/>
    </source>
</evidence>
<dbReference type="Proteomes" id="UP000177167">
    <property type="component" value="Unassembled WGS sequence"/>
</dbReference>
<dbReference type="EMBL" id="MGJP01000017">
    <property type="protein sequence ID" value="OGN10063.1"/>
    <property type="molecule type" value="Genomic_DNA"/>
</dbReference>
<evidence type="ECO:0008006" key="5">
    <source>
        <dbReference type="Google" id="ProtNLM"/>
    </source>
</evidence>
<gene>
    <name evidence="3" type="ORF">A3J46_06880</name>
</gene>
<dbReference type="CDD" id="cd03801">
    <property type="entry name" value="GT4_PimA-like"/>
    <property type="match status" value="1"/>
</dbReference>
<dbReference type="Pfam" id="PF13439">
    <property type="entry name" value="Glyco_transf_4"/>
    <property type="match status" value="1"/>
</dbReference>
<dbReference type="PANTHER" id="PTHR45947:SF14">
    <property type="entry name" value="SLL1723 PROTEIN"/>
    <property type="match status" value="1"/>
</dbReference>
<evidence type="ECO:0000313" key="3">
    <source>
        <dbReference type="EMBL" id="OGN10063.1"/>
    </source>
</evidence>
<evidence type="ECO:0000313" key="4">
    <source>
        <dbReference type="Proteomes" id="UP000177167"/>
    </source>
</evidence>
<dbReference type="InterPro" id="IPR028098">
    <property type="entry name" value="Glyco_trans_4-like_N"/>
</dbReference>
<feature type="domain" description="Glycosyltransferase subfamily 4-like N-terminal" evidence="2">
    <location>
        <begin position="19"/>
        <end position="185"/>
    </location>
</feature>
<accession>A0A1F8FA98</accession>
<comment type="caution">
    <text evidence="3">The sequence shown here is derived from an EMBL/GenBank/DDBJ whole genome shotgun (WGS) entry which is preliminary data.</text>
</comment>
<dbReference type="InterPro" id="IPR050194">
    <property type="entry name" value="Glycosyltransferase_grp1"/>
</dbReference>
<dbReference type="GO" id="GO:0016757">
    <property type="term" value="F:glycosyltransferase activity"/>
    <property type="evidence" value="ECO:0007669"/>
    <property type="project" value="InterPro"/>
</dbReference>
<name>A0A1F8FA98_9BACT</name>
<dbReference type="AlphaFoldDB" id="A0A1F8FA98"/>
<feature type="domain" description="Glycosyl transferase family 1" evidence="1">
    <location>
        <begin position="191"/>
        <end position="354"/>
    </location>
</feature>
<dbReference type="Gene3D" id="3.40.50.2000">
    <property type="entry name" value="Glycogen Phosphorylase B"/>
    <property type="match status" value="2"/>
</dbReference>
<dbReference type="PANTHER" id="PTHR45947">
    <property type="entry name" value="SULFOQUINOVOSYL TRANSFERASE SQD2"/>
    <property type="match status" value="1"/>
</dbReference>
<reference evidence="3 4" key="1">
    <citation type="journal article" date="2016" name="Nat. Commun.">
        <title>Thousands of microbial genomes shed light on interconnected biogeochemical processes in an aquifer system.</title>
        <authorList>
            <person name="Anantharaman K."/>
            <person name="Brown C.T."/>
            <person name="Hug L.A."/>
            <person name="Sharon I."/>
            <person name="Castelle C.J."/>
            <person name="Probst A.J."/>
            <person name="Thomas B.C."/>
            <person name="Singh A."/>
            <person name="Wilkins M.J."/>
            <person name="Karaoz U."/>
            <person name="Brodie E.L."/>
            <person name="Williams K.H."/>
            <person name="Hubbard S.S."/>
            <person name="Banfield J.F."/>
        </authorList>
    </citation>
    <scope>NUCLEOTIDE SEQUENCE [LARGE SCALE GENOMIC DNA]</scope>
</reference>